<name>A0A1Q3EK44_LENED</name>
<feature type="chain" id="PRO_5012817745" evidence="1">
    <location>
        <begin position="26"/>
        <end position="142"/>
    </location>
</feature>
<dbReference type="AlphaFoldDB" id="A0A1Q3EK44"/>
<evidence type="ECO:0000313" key="3">
    <source>
        <dbReference type="Proteomes" id="UP000188533"/>
    </source>
</evidence>
<dbReference type="EMBL" id="BDGU01000468">
    <property type="protein sequence ID" value="GAW07561.1"/>
    <property type="molecule type" value="Genomic_DNA"/>
</dbReference>
<sequence>MISYRVGTDLRICFIFLLYIADVAERGFSFPSSVHVAFRLNLARTRIGFNMYIQPLAKEKVTLVKVLHMSMSFTQASREDRTVSSPREPDSQSTCIIILLFLRSMDWSPMTHLTPGLNFQALDSGEVNLVYNTMGLQHELCK</sequence>
<protein>
    <submittedName>
        <fullName evidence="2">Uncharacterized protein</fullName>
    </submittedName>
</protein>
<keyword evidence="1" id="KW-0732">Signal</keyword>
<organism evidence="2 3">
    <name type="scientific">Lentinula edodes</name>
    <name type="common">Shiitake mushroom</name>
    <name type="synonym">Lentinus edodes</name>
    <dbReference type="NCBI Taxonomy" id="5353"/>
    <lineage>
        <taxon>Eukaryota</taxon>
        <taxon>Fungi</taxon>
        <taxon>Dikarya</taxon>
        <taxon>Basidiomycota</taxon>
        <taxon>Agaricomycotina</taxon>
        <taxon>Agaricomycetes</taxon>
        <taxon>Agaricomycetidae</taxon>
        <taxon>Agaricales</taxon>
        <taxon>Marasmiineae</taxon>
        <taxon>Omphalotaceae</taxon>
        <taxon>Lentinula</taxon>
    </lineage>
</organism>
<evidence type="ECO:0000313" key="2">
    <source>
        <dbReference type="EMBL" id="GAW07561.1"/>
    </source>
</evidence>
<proteinExistence type="predicted"/>
<gene>
    <name evidence="2" type="ORF">LENED_009563</name>
</gene>
<feature type="signal peptide" evidence="1">
    <location>
        <begin position="1"/>
        <end position="25"/>
    </location>
</feature>
<evidence type="ECO:0000256" key="1">
    <source>
        <dbReference type="SAM" id="SignalP"/>
    </source>
</evidence>
<comment type="caution">
    <text evidence="2">The sequence shown here is derived from an EMBL/GenBank/DDBJ whole genome shotgun (WGS) entry which is preliminary data.</text>
</comment>
<accession>A0A1Q3EK44</accession>
<reference evidence="2 3" key="1">
    <citation type="submission" date="2016-08" db="EMBL/GenBank/DDBJ databases">
        <authorList>
            <consortium name="Lentinula edodes genome sequencing consortium"/>
            <person name="Sakamoto Y."/>
            <person name="Nakade K."/>
            <person name="Sato S."/>
            <person name="Yoshida Y."/>
            <person name="Miyazaki K."/>
            <person name="Natsume S."/>
            <person name="Konno N."/>
        </authorList>
    </citation>
    <scope>NUCLEOTIDE SEQUENCE [LARGE SCALE GENOMIC DNA]</scope>
    <source>
        <strain evidence="2 3">NBRC 111202</strain>
    </source>
</reference>
<keyword evidence="3" id="KW-1185">Reference proteome</keyword>
<reference evidence="2 3" key="2">
    <citation type="submission" date="2017-02" db="EMBL/GenBank/DDBJ databases">
        <title>A genome survey and senescence transcriptome analysis in Lentinula edodes.</title>
        <authorList>
            <person name="Sakamoto Y."/>
            <person name="Nakade K."/>
            <person name="Sato S."/>
            <person name="Yoshida Y."/>
            <person name="Miyazaki K."/>
            <person name="Natsume S."/>
            <person name="Konno N."/>
        </authorList>
    </citation>
    <scope>NUCLEOTIDE SEQUENCE [LARGE SCALE GENOMIC DNA]</scope>
    <source>
        <strain evidence="2 3">NBRC 111202</strain>
    </source>
</reference>
<dbReference type="Proteomes" id="UP000188533">
    <property type="component" value="Unassembled WGS sequence"/>
</dbReference>